<evidence type="ECO:0000313" key="2">
    <source>
        <dbReference type="EMBL" id="KAF0925867.1"/>
    </source>
</evidence>
<dbReference type="EMBL" id="SPHZ02000003">
    <property type="protein sequence ID" value="KAF0925867.1"/>
    <property type="molecule type" value="Genomic_DNA"/>
</dbReference>
<feature type="region of interest" description="Disordered" evidence="1">
    <location>
        <begin position="1"/>
        <end position="48"/>
    </location>
</feature>
<name>A0A6G1EML8_9ORYZ</name>
<evidence type="ECO:0000313" key="3">
    <source>
        <dbReference type="Proteomes" id="UP000479710"/>
    </source>
</evidence>
<accession>A0A6G1EML8</accession>
<evidence type="ECO:0000256" key="1">
    <source>
        <dbReference type="SAM" id="MobiDB-lite"/>
    </source>
</evidence>
<protein>
    <submittedName>
        <fullName evidence="2">Uncharacterized protein</fullName>
    </submittedName>
</protein>
<feature type="compositionally biased region" description="Basic and acidic residues" evidence="1">
    <location>
        <begin position="1"/>
        <end position="37"/>
    </location>
</feature>
<dbReference type="AlphaFoldDB" id="A0A6G1EML8"/>
<sequence>MAHTKKAEEAGKMHSEYESHDDEEVHAWSSEDEKTKQEATGTEANKKKVSIPNNLFLQFRIAERGKMDF</sequence>
<organism evidence="2 3">
    <name type="scientific">Oryza meyeriana var. granulata</name>
    <dbReference type="NCBI Taxonomy" id="110450"/>
    <lineage>
        <taxon>Eukaryota</taxon>
        <taxon>Viridiplantae</taxon>
        <taxon>Streptophyta</taxon>
        <taxon>Embryophyta</taxon>
        <taxon>Tracheophyta</taxon>
        <taxon>Spermatophyta</taxon>
        <taxon>Magnoliopsida</taxon>
        <taxon>Liliopsida</taxon>
        <taxon>Poales</taxon>
        <taxon>Poaceae</taxon>
        <taxon>BOP clade</taxon>
        <taxon>Oryzoideae</taxon>
        <taxon>Oryzeae</taxon>
        <taxon>Oryzinae</taxon>
        <taxon>Oryza</taxon>
        <taxon>Oryza meyeriana</taxon>
    </lineage>
</organism>
<comment type="caution">
    <text evidence="2">The sequence shown here is derived from an EMBL/GenBank/DDBJ whole genome shotgun (WGS) entry which is preliminary data.</text>
</comment>
<proteinExistence type="predicted"/>
<keyword evidence="3" id="KW-1185">Reference proteome</keyword>
<gene>
    <name evidence="2" type="ORF">E2562_018499</name>
</gene>
<reference evidence="2 3" key="1">
    <citation type="submission" date="2019-11" db="EMBL/GenBank/DDBJ databases">
        <title>Whole genome sequence of Oryza granulata.</title>
        <authorList>
            <person name="Li W."/>
        </authorList>
    </citation>
    <scope>NUCLEOTIDE SEQUENCE [LARGE SCALE GENOMIC DNA]</scope>
    <source>
        <strain evidence="3">cv. Menghai</strain>
        <tissue evidence="2">Leaf</tissue>
    </source>
</reference>
<dbReference type="Proteomes" id="UP000479710">
    <property type="component" value="Unassembled WGS sequence"/>
</dbReference>